<accession>A0ABR3FCU6</accession>
<feature type="compositionally biased region" description="Polar residues" evidence="1">
    <location>
        <begin position="185"/>
        <end position="203"/>
    </location>
</feature>
<dbReference type="Proteomes" id="UP001465976">
    <property type="component" value="Unassembled WGS sequence"/>
</dbReference>
<proteinExistence type="predicted"/>
<feature type="compositionally biased region" description="Acidic residues" evidence="1">
    <location>
        <begin position="233"/>
        <end position="248"/>
    </location>
</feature>
<gene>
    <name evidence="2" type="ORF">V5O48_009011</name>
</gene>
<protein>
    <submittedName>
        <fullName evidence="2">Uncharacterized protein</fullName>
    </submittedName>
</protein>
<reference evidence="2 3" key="1">
    <citation type="submission" date="2024-02" db="EMBL/GenBank/DDBJ databases">
        <title>A draft genome for the cacao thread blight pathogen Marasmius crinis-equi.</title>
        <authorList>
            <person name="Cohen S.P."/>
            <person name="Baruah I.K."/>
            <person name="Amoako-Attah I."/>
            <person name="Bukari Y."/>
            <person name="Meinhardt L.W."/>
            <person name="Bailey B.A."/>
        </authorList>
    </citation>
    <scope>NUCLEOTIDE SEQUENCE [LARGE SCALE GENOMIC DNA]</scope>
    <source>
        <strain evidence="2 3">GH-76</strain>
    </source>
</reference>
<organism evidence="2 3">
    <name type="scientific">Marasmius crinis-equi</name>
    <dbReference type="NCBI Taxonomy" id="585013"/>
    <lineage>
        <taxon>Eukaryota</taxon>
        <taxon>Fungi</taxon>
        <taxon>Dikarya</taxon>
        <taxon>Basidiomycota</taxon>
        <taxon>Agaricomycotina</taxon>
        <taxon>Agaricomycetes</taxon>
        <taxon>Agaricomycetidae</taxon>
        <taxon>Agaricales</taxon>
        <taxon>Marasmiineae</taxon>
        <taxon>Marasmiaceae</taxon>
        <taxon>Marasmius</taxon>
    </lineage>
</organism>
<evidence type="ECO:0000313" key="2">
    <source>
        <dbReference type="EMBL" id="KAL0572956.1"/>
    </source>
</evidence>
<sequence length="260" mass="29469">MPVQSRIFGRVPVSSYPTTPPISLSDIDDLEKFLVRKELKSALESKIEDLAALKGICNRRQGFGHIWTSWRVSFGVTYWPDVGRLYRKCLSLGHWRQQGPCVTRPRFMTPRLSREQLVEIEEMRALYDALGTRKWSLTSNPGGSPEVERARWIRLMWREQEHATLETLGGVFLGLLDQPTDKEVNSSGWNTDPSSEASWINSEVDSDEEAVVFRNAEAEEDTDADELDKLLNEDEDVKEPNADLDADPLETAAVETATDD</sequence>
<evidence type="ECO:0000256" key="1">
    <source>
        <dbReference type="SAM" id="MobiDB-lite"/>
    </source>
</evidence>
<evidence type="ECO:0000313" key="3">
    <source>
        <dbReference type="Proteomes" id="UP001465976"/>
    </source>
</evidence>
<comment type="caution">
    <text evidence="2">The sequence shown here is derived from an EMBL/GenBank/DDBJ whole genome shotgun (WGS) entry which is preliminary data.</text>
</comment>
<feature type="region of interest" description="Disordered" evidence="1">
    <location>
        <begin position="184"/>
        <end position="260"/>
    </location>
</feature>
<keyword evidence="3" id="KW-1185">Reference proteome</keyword>
<dbReference type="EMBL" id="JBAHYK010000562">
    <property type="protein sequence ID" value="KAL0572956.1"/>
    <property type="molecule type" value="Genomic_DNA"/>
</dbReference>
<name>A0ABR3FCU6_9AGAR</name>